<evidence type="ECO:0000256" key="12">
    <source>
        <dbReference type="ARBA" id="ARBA00048696"/>
    </source>
</evidence>
<evidence type="ECO:0000313" key="15">
    <source>
        <dbReference type="Proteomes" id="UP000015502"/>
    </source>
</evidence>
<dbReference type="KEGG" id="tlt:OCC_01304"/>
<dbReference type="GeneID" id="16549378"/>
<protein>
    <recommendedName>
        <fullName evidence="9">protein adenylyltransferase</fullName>
        <ecNumber evidence="9">2.7.7.108</ecNumber>
    </recommendedName>
</protein>
<proteinExistence type="inferred from homology"/>
<dbReference type="CDD" id="cd05403">
    <property type="entry name" value="NT_KNTase_like"/>
    <property type="match status" value="1"/>
</dbReference>
<dbReference type="SUPFAM" id="SSF81301">
    <property type="entry name" value="Nucleotidyltransferase"/>
    <property type="match status" value="1"/>
</dbReference>
<comment type="cofactor">
    <cofactor evidence="1">
        <name>Mg(2+)</name>
        <dbReference type="ChEBI" id="CHEBI:18420"/>
    </cofactor>
</comment>
<evidence type="ECO:0000256" key="3">
    <source>
        <dbReference type="ARBA" id="ARBA00022679"/>
    </source>
</evidence>
<dbReference type="PANTHER" id="PTHR33571">
    <property type="entry name" value="SSL8005 PROTEIN"/>
    <property type="match status" value="1"/>
</dbReference>
<comment type="catalytic activity">
    <reaction evidence="12">
        <text>L-tyrosyl-[protein] + ATP = O-(5'-adenylyl)-L-tyrosyl-[protein] + diphosphate</text>
        <dbReference type="Rhea" id="RHEA:54288"/>
        <dbReference type="Rhea" id="RHEA-COMP:10136"/>
        <dbReference type="Rhea" id="RHEA-COMP:13846"/>
        <dbReference type="ChEBI" id="CHEBI:30616"/>
        <dbReference type="ChEBI" id="CHEBI:33019"/>
        <dbReference type="ChEBI" id="CHEBI:46858"/>
        <dbReference type="ChEBI" id="CHEBI:83624"/>
        <dbReference type="EC" id="2.7.7.108"/>
    </reaction>
</comment>
<evidence type="ECO:0000256" key="10">
    <source>
        <dbReference type="ARBA" id="ARBA00038276"/>
    </source>
</evidence>
<evidence type="ECO:0000256" key="2">
    <source>
        <dbReference type="ARBA" id="ARBA00022649"/>
    </source>
</evidence>
<dbReference type="EMBL" id="CP006670">
    <property type="protein sequence ID" value="EHR79124.1"/>
    <property type="molecule type" value="Genomic_DNA"/>
</dbReference>
<dbReference type="GO" id="GO:0070733">
    <property type="term" value="F:AMPylase activity"/>
    <property type="evidence" value="ECO:0007669"/>
    <property type="project" value="UniProtKB-EC"/>
</dbReference>
<evidence type="ECO:0000256" key="4">
    <source>
        <dbReference type="ARBA" id="ARBA00022695"/>
    </source>
</evidence>
<keyword evidence="3" id="KW-0808">Transferase</keyword>
<dbReference type="HOGENOM" id="CLU_130257_10_0_2"/>
<dbReference type="GO" id="GO:0046872">
    <property type="term" value="F:metal ion binding"/>
    <property type="evidence" value="ECO:0007669"/>
    <property type="project" value="UniProtKB-KW"/>
</dbReference>
<gene>
    <name evidence="14" type="ORF">OCC_01304</name>
</gene>
<dbReference type="GO" id="GO:0005524">
    <property type="term" value="F:ATP binding"/>
    <property type="evidence" value="ECO:0007669"/>
    <property type="project" value="UniProtKB-KW"/>
</dbReference>
<dbReference type="EC" id="2.7.7.108" evidence="9"/>
<dbReference type="PaxDb" id="523849-OCC_01304"/>
<dbReference type="RefSeq" id="WP_004067301.1">
    <property type="nucleotide sequence ID" value="NC_022084.1"/>
</dbReference>
<organism evidence="14 15">
    <name type="scientific">Thermococcus litoralis (strain ATCC 51850 / DSM 5473 / JCM 8560 / NS-C)</name>
    <dbReference type="NCBI Taxonomy" id="523849"/>
    <lineage>
        <taxon>Archaea</taxon>
        <taxon>Methanobacteriati</taxon>
        <taxon>Methanobacteriota</taxon>
        <taxon>Thermococci</taxon>
        <taxon>Thermococcales</taxon>
        <taxon>Thermococcaceae</taxon>
        <taxon>Thermococcus</taxon>
    </lineage>
</organism>
<dbReference type="Pfam" id="PF01909">
    <property type="entry name" value="NTP_transf_2"/>
    <property type="match status" value="1"/>
</dbReference>
<evidence type="ECO:0000256" key="9">
    <source>
        <dbReference type="ARBA" id="ARBA00034531"/>
    </source>
</evidence>
<reference evidence="14 15" key="1">
    <citation type="journal article" date="2012" name="J. Bacteriol.">
        <title>Genome sequence of the model hyperthermophilic archaeon Thermococcus litoralis NS-C.</title>
        <authorList>
            <person name="Gardner A.F."/>
            <person name="Kumar S."/>
            <person name="Perler F.B."/>
        </authorList>
    </citation>
    <scope>NUCLEOTIDE SEQUENCE [LARGE SCALE GENOMIC DNA]</scope>
    <source>
        <strain evidence="15">ATCC 51850 / DSM 5473 / JCM 8560 / NS-C</strain>
    </source>
</reference>
<keyword evidence="5" id="KW-0479">Metal-binding</keyword>
<dbReference type="Gene3D" id="3.30.460.10">
    <property type="entry name" value="Beta Polymerase, domain 2"/>
    <property type="match status" value="1"/>
</dbReference>
<evidence type="ECO:0000256" key="5">
    <source>
        <dbReference type="ARBA" id="ARBA00022723"/>
    </source>
</evidence>
<dbReference type="PANTHER" id="PTHR33571:SF19">
    <property type="entry name" value="PROTEIN ADENYLYLTRANSFERASE MJ0128-RELATED"/>
    <property type="match status" value="1"/>
</dbReference>
<keyword evidence="2" id="KW-1277">Toxin-antitoxin system</keyword>
<evidence type="ECO:0000259" key="13">
    <source>
        <dbReference type="Pfam" id="PF01909"/>
    </source>
</evidence>
<evidence type="ECO:0000313" key="14">
    <source>
        <dbReference type="EMBL" id="EHR79124.1"/>
    </source>
</evidence>
<keyword evidence="4" id="KW-0548">Nucleotidyltransferase</keyword>
<dbReference type="InterPro" id="IPR052038">
    <property type="entry name" value="Type-VII_TA_antitoxin"/>
</dbReference>
<keyword evidence="15" id="KW-1185">Reference proteome</keyword>
<evidence type="ECO:0000256" key="6">
    <source>
        <dbReference type="ARBA" id="ARBA00022741"/>
    </source>
</evidence>
<evidence type="ECO:0000256" key="8">
    <source>
        <dbReference type="ARBA" id="ARBA00022842"/>
    </source>
</evidence>
<evidence type="ECO:0000256" key="11">
    <source>
        <dbReference type="ARBA" id="ARBA00047518"/>
    </source>
</evidence>
<evidence type="ECO:0000256" key="1">
    <source>
        <dbReference type="ARBA" id="ARBA00001946"/>
    </source>
</evidence>
<dbReference type="Proteomes" id="UP000015502">
    <property type="component" value="Chromosome"/>
</dbReference>
<comment type="similarity">
    <text evidence="10">Belongs to the MntA antitoxin family.</text>
</comment>
<dbReference type="STRING" id="523849.OCC_01304"/>
<dbReference type="InterPro" id="IPR043519">
    <property type="entry name" value="NT_sf"/>
</dbReference>
<keyword evidence="6" id="KW-0547">Nucleotide-binding</keyword>
<name>H3ZLI6_THELN</name>
<keyword evidence="7" id="KW-0067">ATP-binding</keyword>
<evidence type="ECO:0000256" key="7">
    <source>
        <dbReference type="ARBA" id="ARBA00022840"/>
    </source>
</evidence>
<keyword evidence="8" id="KW-0460">Magnesium</keyword>
<feature type="domain" description="Polymerase nucleotidyl transferase" evidence="13">
    <location>
        <begin position="11"/>
        <end position="81"/>
    </location>
</feature>
<comment type="catalytic activity">
    <reaction evidence="11">
        <text>O-(5'-adenylyl)-L-tyrosyl-[protein] + ATP = O-[5'-(adenylyl-(5'-&gt;3')-adenylyl)]-L-tyrosyl-[protein] + diphosphate</text>
        <dbReference type="Rhea" id="RHEA:66528"/>
        <dbReference type="Rhea" id="RHEA-COMP:13846"/>
        <dbReference type="Rhea" id="RHEA-COMP:17046"/>
        <dbReference type="ChEBI" id="CHEBI:30616"/>
        <dbReference type="ChEBI" id="CHEBI:33019"/>
        <dbReference type="ChEBI" id="CHEBI:83624"/>
        <dbReference type="ChEBI" id="CHEBI:167160"/>
    </reaction>
</comment>
<dbReference type="OrthoDB" id="61846at2157"/>
<accession>H3ZLI6</accession>
<sequence length="122" mass="14107">MKTLEEIEKILREHKEELRRKFKVKEIGIFGSYVRGEQSEVSDVDILVDFYEPLGWEIVDLKDYLESLLGVKADLVTKNGVMRKPELWKYIKGTYPCLNGITGFSLKTCLKPLRGLRNTLKG</sequence>
<dbReference type="AlphaFoldDB" id="H3ZLI6"/>
<dbReference type="InterPro" id="IPR002934">
    <property type="entry name" value="Polymerase_NTP_transf_dom"/>
</dbReference>